<reference evidence="5" key="2">
    <citation type="submission" date="2025-08" db="UniProtKB">
        <authorList>
            <consortium name="Ensembl"/>
        </authorList>
    </citation>
    <scope>IDENTIFICATION</scope>
</reference>
<reference evidence="5 6" key="1">
    <citation type="submission" date="2018-10" db="EMBL/GenBank/DDBJ databases">
        <title>Improved assembly of the deer mouse Peromyscus maniculatus genome.</title>
        <authorList>
            <person name="Lassance J.-M."/>
            <person name="Hoekstra H.E."/>
        </authorList>
    </citation>
    <scope>NUCLEOTIDE SEQUENCE [LARGE SCALE GENOMIC DNA]</scope>
</reference>
<dbReference type="Ensembl" id="ENSPEMT00000020590.2">
    <property type="protein sequence ID" value="ENSPEMP00000016280.2"/>
    <property type="gene ID" value="ENSPEMG00000015547.2"/>
</dbReference>
<evidence type="ECO:0000259" key="4">
    <source>
        <dbReference type="PROSITE" id="PS50041"/>
    </source>
</evidence>
<evidence type="ECO:0000313" key="5">
    <source>
        <dbReference type="Ensembl" id="ENSPEMP00000016280.2"/>
    </source>
</evidence>
<keyword evidence="2" id="KW-0175">Coiled coil</keyword>
<dbReference type="InterPro" id="IPR050111">
    <property type="entry name" value="C-type_lectin/snaclec_domain"/>
</dbReference>
<dbReference type="InterPro" id="IPR033989">
    <property type="entry name" value="CD209-like_CTLD"/>
</dbReference>
<keyword evidence="3" id="KW-0472">Membrane</keyword>
<dbReference type="PANTHER" id="PTHR22803">
    <property type="entry name" value="MANNOSE, PHOSPHOLIPASE, LECTIN RECEPTOR RELATED"/>
    <property type="match status" value="1"/>
</dbReference>
<dbReference type="CDD" id="cd03590">
    <property type="entry name" value="CLECT_DC-SIGN_like"/>
    <property type="match status" value="1"/>
</dbReference>
<feature type="coiled-coil region" evidence="2">
    <location>
        <begin position="336"/>
        <end position="394"/>
    </location>
</feature>
<dbReference type="SUPFAM" id="SSF56436">
    <property type="entry name" value="C-type lectin-like"/>
    <property type="match status" value="1"/>
</dbReference>
<evidence type="ECO:0000256" key="1">
    <source>
        <dbReference type="ARBA" id="ARBA00022734"/>
    </source>
</evidence>
<dbReference type="Proteomes" id="UP000694547">
    <property type="component" value="Chromosome 3"/>
</dbReference>
<keyword evidence="1" id="KW-0430">Lectin</keyword>
<dbReference type="GO" id="GO:0030246">
    <property type="term" value="F:carbohydrate binding"/>
    <property type="evidence" value="ECO:0007669"/>
    <property type="project" value="UniProtKB-KW"/>
</dbReference>
<dbReference type="InterPro" id="IPR016187">
    <property type="entry name" value="CTDL_fold"/>
</dbReference>
<dbReference type="SMART" id="SM00034">
    <property type="entry name" value="CLECT"/>
    <property type="match status" value="1"/>
</dbReference>
<dbReference type="GeneTree" id="ENSGT01030000234575"/>
<dbReference type="Pfam" id="PF00059">
    <property type="entry name" value="Lectin_C"/>
    <property type="match status" value="1"/>
</dbReference>
<evidence type="ECO:0000256" key="3">
    <source>
        <dbReference type="SAM" id="Phobius"/>
    </source>
</evidence>
<dbReference type="InterPro" id="IPR016186">
    <property type="entry name" value="C-type_lectin-like/link_sf"/>
</dbReference>
<dbReference type="AlphaFoldDB" id="A0A8C8TSC8"/>
<proteinExistence type="predicted"/>
<dbReference type="PROSITE" id="PS50041">
    <property type="entry name" value="C_TYPE_LECTIN_2"/>
    <property type="match status" value="1"/>
</dbReference>
<feature type="coiled-coil region" evidence="2">
    <location>
        <begin position="214"/>
        <end position="301"/>
    </location>
</feature>
<sequence>MKEVALNRDVATFCKGNQRVSLQARGLDPIPAAPRMLRHVQAILTFTAVFLSLLALLVVALQTWRPTQNEDHLSLENKLNRQEDNHQQLGRMAEKQEATEGFRVYVGSSSTWQEELQMLKYQMDNVSSQVQLLGNHVENASADIQQAKGVLKDSGSLALETQALRSSLELANADIHNLKGDLEKANAMTSQTQGLLKSSTEHTSAELLMLGKGLKEAQTEIQALRGSLQSSNDLSSQTQSFLQHSVDNTSAEIQAVRDHLERADDEMSSLKKDLETVTAQAQKANSHLEKADTQIQVLKAELKSTSSFNSHIEAVSGQLKDTTRELQTLRGGLGDVAALKSKIQALQSNLQKAKAEMQSLKTDLEATKTLTAKIQEEQSRLGALQEAVASQEQVQRNQNQLLQLILQGWKVFRGSLYYFSHEEKSWHEAEEFCVSQGAHLASVTSQEEQAFLVKSTSTVYHWIGLTDQGMGGNWRWVDGTPFNHAQSKGFWAKNQPDNWRHTNGEFEDCVHMQQLWNDILCGATYPWVCKKPIGQAVAMVP</sequence>
<reference evidence="5" key="3">
    <citation type="submission" date="2025-09" db="UniProtKB">
        <authorList>
            <consortium name="Ensembl"/>
        </authorList>
    </citation>
    <scope>IDENTIFICATION</scope>
</reference>
<dbReference type="Gene3D" id="3.10.100.10">
    <property type="entry name" value="Mannose-Binding Protein A, subunit A"/>
    <property type="match status" value="1"/>
</dbReference>
<feature type="coiled-coil region" evidence="2">
    <location>
        <begin position="72"/>
        <end position="99"/>
    </location>
</feature>
<protein>
    <submittedName>
        <fullName evidence="5">C-type lectin domain family 4, member f</fullName>
    </submittedName>
</protein>
<keyword evidence="3" id="KW-1133">Transmembrane helix</keyword>
<organism evidence="5 6">
    <name type="scientific">Peromyscus maniculatus bairdii</name>
    <name type="common">Prairie deer mouse</name>
    <dbReference type="NCBI Taxonomy" id="230844"/>
    <lineage>
        <taxon>Eukaryota</taxon>
        <taxon>Metazoa</taxon>
        <taxon>Chordata</taxon>
        <taxon>Craniata</taxon>
        <taxon>Vertebrata</taxon>
        <taxon>Euteleostomi</taxon>
        <taxon>Mammalia</taxon>
        <taxon>Eutheria</taxon>
        <taxon>Euarchontoglires</taxon>
        <taxon>Glires</taxon>
        <taxon>Rodentia</taxon>
        <taxon>Myomorpha</taxon>
        <taxon>Muroidea</taxon>
        <taxon>Cricetidae</taxon>
        <taxon>Neotominae</taxon>
        <taxon>Peromyscus</taxon>
    </lineage>
</organism>
<dbReference type="InterPro" id="IPR001304">
    <property type="entry name" value="C-type_lectin-like"/>
</dbReference>
<keyword evidence="6" id="KW-1185">Reference proteome</keyword>
<feature type="domain" description="C-type lectin" evidence="4">
    <location>
        <begin position="412"/>
        <end position="530"/>
    </location>
</feature>
<dbReference type="Gene3D" id="1.20.5.170">
    <property type="match status" value="5"/>
</dbReference>
<feature type="transmembrane region" description="Helical" evidence="3">
    <location>
        <begin position="43"/>
        <end position="64"/>
    </location>
</feature>
<evidence type="ECO:0000256" key="2">
    <source>
        <dbReference type="SAM" id="Coils"/>
    </source>
</evidence>
<evidence type="ECO:0000313" key="6">
    <source>
        <dbReference type="Proteomes" id="UP000694547"/>
    </source>
</evidence>
<keyword evidence="3" id="KW-0812">Transmembrane</keyword>
<name>A0A8C8TSC8_PERMB</name>
<accession>A0A8C8TSC8</accession>